<name>A0A2P8R3Z1_9BACT</name>
<dbReference type="GO" id="GO:0008936">
    <property type="term" value="F:nicotinamidase activity"/>
    <property type="evidence" value="ECO:0007669"/>
    <property type="project" value="UniProtKB-EC"/>
</dbReference>
<organism evidence="9 10">
    <name type="scientific">Campylobacter blaseri</name>
    <dbReference type="NCBI Taxonomy" id="2042961"/>
    <lineage>
        <taxon>Bacteria</taxon>
        <taxon>Pseudomonadati</taxon>
        <taxon>Campylobacterota</taxon>
        <taxon>Epsilonproteobacteria</taxon>
        <taxon>Campylobacterales</taxon>
        <taxon>Campylobacteraceae</taxon>
        <taxon>Campylobacter</taxon>
    </lineage>
</organism>
<evidence type="ECO:0000313" key="10">
    <source>
        <dbReference type="Proteomes" id="UP000240535"/>
    </source>
</evidence>
<sequence>MSKKKNLLVVVDFQNDFVDGSLGFDNANRLESVIESKILSYRKNGDDVVFTLDTHEEDYLETIEGRNLPIKHCIKGTNGWEIYGKIKNLVKDSVVFEKGGFGSDKLYQFLKENFYVSIEFVGLVSNICVVTNAILAKTASPKSEIIVNAKATDSYDKNIEEKTFDVLENLHIKVINREVI</sequence>
<reference evidence="10" key="1">
    <citation type="submission" date="2017-10" db="EMBL/GenBank/DDBJ databases">
        <title>Campylobacter species from seals.</title>
        <authorList>
            <person name="Gilbert M.J."/>
            <person name="Zomer A.L."/>
            <person name="Timmerman A.J."/>
            <person name="Duim B."/>
            <person name="Wagenaar J.A."/>
        </authorList>
    </citation>
    <scope>NUCLEOTIDE SEQUENCE [LARGE SCALE GENOMIC DNA]</scope>
    <source>
        <strain evidence="10">17S00004-5</strain>
    </source>
</reference>
<dbReference type="InterPro" id="IPR000868">
    <property type="entry name" value="Isochorismatase-like_dom"/>
</dbReference>
<dbReference type="EC" id="3.5.1.19" evidence="6"/>
<dbReference type="InterPro" id="IPR036380">
    <property type="entry name" value="Isochorismatase-like_sf"/>
</dbReference>
<dbReference type="Pfam" id="PF00857">
    <property type="entry name" value="Isochorismatase"/>
    <property type="match status" value="1"/>
</dbReference>
<evidence type="ECO:0000256" key="6">
    <source>
        <dbReference type="ARBA" id="ARBA00039017"/>
    </source>
</evidence>
<comment type="caution">
    <text evidence="9">The sequence shown here is derived from an EMBL/GenBank/DDBJ whole genome shotgun (WGS) entry which is preliminary data.</text>
</comment>
<dbReference type="GO" id="GO:0046872">
    <property type="term" value="F:metal ion binding"/>
    <property type="evidence" value="ECO:0007669"/>
    <property type="project" value="UniProtKB-KW"/>
</dbReference>
<evidence type="ECO:0000256" key="7">
    <source>
        <dbReference type="ARBA" id="ARBA00043224"/>
    </source>
</evidence>
<dbReference type="EMBL" id="PDHH01000001">
    <property type="protein sequence ID" value="PSM53216.1"/>
    <property type="molecule type" value="Genomic_DNA"/>
</dbReference>
<keyword evidence="10" id="KW-1185">Reference proteome</keyword>
<dbReference type="AlphaFoldDB" id="A0A2P8R3Z1"/>
<dbReference type="Gene3D" id="3.40.50.850">
    <property type="entry name" value="Isochorismatase-like"/>
    <property type="match status" value="1"/>
</dbReference>
<dbReference type="PANTHER" id="PTHR11080">
    <property type="entry name" value="PYRAZINAMIDASE/NICOTINAMIDASE"/>
    <property type="match status" value="1"/>
</dbReference>
<protein>
    <recommendedName>
        <fullName evidence="6">nicotinamidase</fullName>
        <ecNumber evidence="6">3.5.1.19</ecNumber>
    </recommendedName>
    <alternativeName>
        <fullName evidence="7">Nicotinamide deamidase</fullName>
    </alternativeName>
</protein>
<dbReference type="Proteomes" id="UP000240535">
    <property type="component" value="Unassembled WGS sequence"/>
</dbReference>
<keyword evidence="4 9" id="KW-0378">Hydrolase</keyword>
<keyword evidence="2" id="KW-0662">Pyridine nucleotide biosynthesis</keyword>
<dbReference type="OrthoDB" id="5360912at2"/>
<keyword evidence="3" id="KW-0479">Metal-binding</keyword>
<dbReference type="PANTHER" id="PTHR11080:SF2">
    <property type="entry name" value="LD05707P"/>
    <property type="match status" value="1"/>
</dbReference>
<evidence type="ECO:0000256" key="5">
    <source>
        <dbReference type="ARBA" id="ARBA00037900"/>
    </source>
</evidence>
<evidence type="ECO:0000256" key="4">
    <source>
        <dbReference type="ARBA" id="ARBA00022801"/>
    </source>
</evidence>
<evidence type="ECO:0000313" key="9">
    <source>
        <dbReference type="EMBL" id="PSM53216.1"/>
    </source>
</evidence>
<comment type="similarity">
    <text evidence="1">Belongs to the isochorismatase family.</text>
</comment>
<proteinExistence type="inferred from homology"/>
<dbReference type="SUPFAM" id="SSF52499">
    <property type="entry name" value="Isochorismatase-like hydrolases"/>
    <property type="match status" value="1"/>
</dbReference>
<dbReference type="GO" id="GO:0019363">
    <property type="term" value="P:pyridine nucleotide biosynthetic process"/>
    <property type="evidence" value="ECO:0007669"/>
    <property type="project" value="UniProtKB-KW"/>
</dbReference>
<evidence type="ECO:0000256" key="3">
    <source>
        <dbReference type="ARBA" id="ARBA00022723"/>
    </source>
</evidence>
<comment type="pathway">
    <text evidence="5">Cofactor biosynthesis; nicotinate biosynthesis; nicotinate from nicotinamide: step 1/1.</text>
</comment>
<feature type="domain" description="Isochorismatase-like" evidence="8">
    <location>
        <begin position="7"/>
        <end position="176"/>
    </location>
</feature>
<dbReference type="InterPro" id="IPR052347">
    <property type="entry name" value="Isochorismatase_Nicotinamidase"/>
</dbReference>
<dbReference type="CDD" id="cd00431">
    <property type="entry name" value="cysteine_hydrolases"/>
    <property type="match status" value="1"/>
</dbReference>
<evidence type="ECO:0000256" key="2">
    <source>
        <dbReference type="ARBA" id="ARBA00022642"/>
    </source>
</evidence>
<accession>A0A2P8R3Z1</accession>
<dbReference type="RefSeq" id="WP_106869788.1">
    <property type="nucleotide sequence ID" value="NZ_CP053841.1"/>
</dbReference>
<gene>
    <name evidence="9" type="ORF">CQ405_01330</name>
</gene>
<evidence type="ECO:0000259" key="8">
    <source>
        <dbReference type="Pfam" id="PF00857"/>
    </source>
</evidence>
<evidence type="ECO:0000256" key="1">
    <source>
        <dbReference type="ARBA" id="ARBA00006336"/>
    </source>
</evidence>